<proteinExistence type="predicted"/>
<evidence type="ECO:0000313" key="2">
    <source>
        <dbReference type="Proteomes" id="UP000221734"/>
    </source>
</evidence>
<accession>A0A2C9CM72</accession>
<organism evidence="1 2">
    <name type="scientific">Kuenenia stuttgartiensis</name>
    <dbReference type="NCBI Taxonomy" id="174633"/>
    <lineage>
        <taxon>Bacteria</taxon>
        <taxon>Pseudomonadati</taxon>
        <taxon>Planctomycetota</taxon>
        <taxon>Candidatus Brocadiia</taxon>
        <taxon>Candidatus Brocadiales</taxon>
        <taxon>Candidatus Brocadiaceae</taxon>
        <taxon>Candidatus Kuenenia</taxon>
    </lineage>
</organism>
<reference evidence="2" key="1">
    <citation type="submission" date="2017-10" db="EMBL/GenBank/DDBJ databases">
        <authorList>
            <person name="Frank J."/>
        </authorList>
    </citation>
    <scope>NUCLEOTIDE SEQUENCE [LARGE SCALE GENOMIC DNA]</scope>
</reference>
<protein>
    <submittedName>
        <fullName evidence="1">Uncharacterized protein</fullName>
    </submittedName>
</protein>
<dbReference type="AlphaFoldDB" id="A0A2C9CM72"/>
<sequence length="108" mass="12871">MLALKRRKQMKPEKNDIPIKVKISGRQLEELQKYTVDMCEAFGLDRRIENYKGTRPISFYSWDLDCILDVLSMALNDKKEYPDREDEGYIKLHELYVQLKTAYKETYG</sequence>
<keyword evidence="2" id="KW-1185">Reference proteome</keyword>
<dbReference type="EMBL" id="LT934425">
    <property type="protein sequence ID" value="SOH05887.1"/>
    <property type="molecule type" value="Genomic_DNA"/>
</dbReference>
<gene>
    <name evidence="1" type="ORF">KSMBR1_3413</name>
</gene>
<dbReference type="KEGG" id="kst:KSMBR1_3413"/>
<evidence type="ECO:0000313" key="1">
    <source>
        <dbReference type="EMBL" id="SOH05887.1"/>
    </source>
</evidence>
<name>A0A2C9CM72_KUEST</name>
<dbReference type="Proteomes" id="UP000221734">
    <property type="component" value="Chromosome Kuenenia_stuttgartiensis_MBR1"/>
</dbReference>